<dbReference type="EMBL" id="JAQQKY010000009">
    <property type="protein sequence ID" value="MDC7691956.1"/>
    <property type="molecule type" value="Genomic_DNA"/>
</dbReference>
<sequence length="245" mass="24677">MRAALLLSLALHALLLAAFAWQFRPLPALSPPLQVLLLPAPAPAPAALMAPRGDSRAVAAAAARPPAVTTSPTPAPAARRATPAASAPARTSATPPAMALAAGKAAAATGSAPASSSSTGSNAAANLAPAAAGAASPPAVANGNTATGGEKTGESRAVRVRFAPKPPYPALSRELGEEGVVLLRISVSAGGQFEQVQLLRSSGFIRLDRAARDGVRSWRFDAAWQGGQPVADSIDIPVRFRLDEL</sequence>
<dbReference type="PROSITE" id="PS52015">
    <property type="entry name" value="TONB_CTD"/>
    <property type="match status" value="1"/>
</dbReference>
<feature type="compositionally biased region" description="Low complexity" evidence="10">
    <location>
        <begin position="134"/>
        <end position="144"/>
    </location>
</feature>
<dbReference type="Pfam" id="PF03544">
    <property type="entry name" value="TonB_C"/>
    <property type="match status" value="1"/>
</dbReference>
<dbReference type="Proteomes" id="UP001221566">
    <property type="component" value="Unassembled WGS sequence"/>
</dbReference>
<evidence type="ECO:0000256" key="4">
    <source>
        <dbReference type="ARBA" id="ARBA00022475"/>
    </source>
</evidence>
<accession>A0ABT5I702</accession>
<keyword evidence="8" id="KW-1133">Transmembrane helix</keyword>
<reference evidence="12 13" key="1">
    <citation type="submission" date="2023-01" db="EMBL/GenBank/DDBJ databases">
        <title>Novel species of the genus Vogesella isolated from rivers.</title>
        <authorList>
            <person name="Lu H."/>
        </authorList>
    </citation>
    <scope>NUCLEOTIDE SEQUENCE [LARGE SCALE GENOMIC DNA]</scope>
    <source>
        <strain evidence="12 13">SH7W</strain>
    </source>
</reference>
<evidence type="ECO:0000256" key="1">
    <source>
        <dbReference type="ARBA" id="ARBA00004383"/>
    </source>
</evidence>
<dbReference type="NCBIfam" id="TIGR01352">
    <property type="entry name" value="tonB_Cterm"/>
    <property type="match status" value="1"/>
</dbReference>
<evidence type="ECO:0000256" key="5">
    <source>
        <dbReference type="ARBA" id="ARBA00022519"/>
    </source>
</evidence>
<keyword evidence="5" id="KW-0997">Cell inner membrane</keyword>
<dbReference type="PANTHER" id="PTHR33446">
    <property type="entry name" value="PROTEIN TONB-RELATED"/>
    <property type="match status" value="1"/>
</dbReference>
<evidence type="ECO:0000256" key="3">
    <source>
        <dbReference type="ARBA" id="ARBA00022448"/>
    </source>
</evidence>
<feature type="region of interest" description="Disordered" evidence="10">
    <location>
        <begin position="59"/>
        <end position="98"/>
    </location>
</feature>
<keyword evidence="9" id="KW-0472">Membrane</keyword>
<dbReference type="PANTHER" id="PTHR33446:SF2">
    <property type="entry name" value="PROTEIN TONB"/>
    <property type="match status" value="1"/>
</dbReference>
<evidence type="ECO:0000256" key="7">
    <source>
        <dbReference type="ARBA" id="ARBA00022927"/>
    </source>
</evidence>
<keyword evidence="6" id="KW-0812">Transmembrane</keyword>
<evidence type="ECO:0000256" key="6">
    <source>
        <dbReference type="ARBA" id="ARBA00022692"/>
    </source>
</evidence>
<comment type="subcellular location">
    <subcellularLocation>
        <location evidence="1">Cell inner membrane</location>
        <topology evidence="1">Single-pass membrane protein</topology>
        <orientation evidence="1">Periplasmic side</orientation>
    </subcellularLocation>
</comment>
<gene>
    <name evidence="12" type="ORF">PQU93_14365</name>
</gene>
<keyword evidence="4" id="KW-1003">Cell membrane</keyword>
<evidence type="ECO:0000313" key="12">
    <source>
        <dbReference type="EMBL" id="MDC7691956.1"/>
    </source>
</evidence>
<dbReference type="InterPro" id="IPR051045">
    <property type="entry name" value="TonB-dependent_transducer"/>
</dbReference>
<keyword evidence="3" id="KW-0813">Transport</keyword>
<dbReference type="Gene3D" id="3.30.1150.10">
    <property type="match status" value="1"/>
</dbReference>
<protein>
    <submittedName>
        <fullName evidence="12">Energy transducer TonB</fullName>
    </submittedName>
</protein>
<dbReference type="InterPro" id="IPR006260">
    <property type="entry name" value="TonB/TolA_C"/>
</dbReference>
<dbReference type="InterPro" id="IPR037682">
    <property type="entry name" value="TonB_C"/>
</dbReference>
<proteinExistence type="inferred from homology"/>
<keyword evidence="7" id="KW-0653">Protein transport</keyword>
<dbReference type="SUPFAM" id="SSF74653">
    <property type="entry name" value="TolA/TonB C-terminal domain"/>
    <property type="match status" value="1"/>
</dbReference>
<evidence type="ECO:0000313" key="13">
    <source>
        <dbReference type="Proteomes" id="UP001221566"/>
    </source>
</evidence>
<name>A0ABT5I702_VOGIN</name>
<evidence type="ECO:0000259" key="11">
    <source>
        <dbReference type="PROSITE" id="PS52015"/>
    </source>
</evidence>
<dbReference type="RefSeq" id="WP_272803763.1">
    <property type="nucleotide sequence ID" value="NZ_JAQQKY010000009.1"/>
</dbReference>
<evidence type="ECO:0000256" key="8">
    <source>
        <dbReference type="ARBA" id="ARBA00022989"/>
    </source>
</evidence>
<evidence type="ECO:0000256" key="9">
    <source>
        <dbReference type="ARBA" id="ARBA00023136"/>
    </source>
</evidence>
<comment type="caution">
    <text evidence="12">The sequence shown here is derived from an EMBL/GenBank/DDBJ whole genome shotgun (WGS) entry which is preliminary data.</text>
</comment>
<evidence type="ECO:0000256" key="10">
    <source>
        <dbReference type="SAM" id="MobiDB-lite"/>
    </source>
</evidence>
<feature type="region of interest" description="Disordered" evidence="10">
    <location>
        <begin position="134"/>
        <end position="158"/>
    </location>
</feature>
<keyword evidence="13" id="KW-1185">Reference proteome</keyword>
<organism evidence="12 13">
    <name type="scientific">Vogesella indigofera</name>
    <name type="common">Pseudomonas indigofera</name>
    <dbReference type="NCBI Taxonomy" id="45465"/>
    <lineage>
        <taxon>Bacteria</taxon>
        <taxon>Pseudomonadati</taxon>
        <taxon>Pseudomonadota</taxon>
        <taxon>Betaproteobacteria</taxon>
        <taxon>Neisseriales</taxon>
        <taxon>Chromobacteriaceae</taxon>
        <taxon>Vogesella</taxon>
    </lineage>
</organism>
<evidence type="ECO:0000256" key="2">
    <source>
        <dbReference type="ARBA" id="ARBA00006555"/>
    </source>
</evidence>
<feature type="domain" description="TonB C-terminal" evidence="11">
    <location>
        <begin position="153"/>
        <end position="245"/>
    </location>
</feature>
<comment type="similarity">
    <text evidence="2">Belongs to the TonB family.</text>
</comment>